<dbReference type="RefSeq" id="WP_098126358.1">
    <property type="nucleotide sequence ID" value="NZ_NUAN01000071.1"/>
</dbReference>
<organism evidence="1 2">
    <name type="scientific">Bacillus cereus</name>
    <dbReference type="NCBI Taxonomy" id="1396"/>
    <lineage>
        <taxon>Bacteria</taxon>
        <taxon>Bacillati</taxon>
        <taxon>Bacillota</taxon>
        <taxon>Bacilli</taxon>
        <taxon>Bacillales</taxon>
        <taxon>Bacillaceae</taxon>
        <taxon>Bacillus</taxon>
        <taxon>Bacillus cereus group</taxon>
    </lineage>
</organism>
<dbReference type="AlphaFoldDB" id="A0A9X6UBZ9"/>
<evidence type="ECO:0000313" key="2">
    <source>
        <dbReference type="Proteomes" id="UP000220691"/>
    </source>
</evidence>
<evidence type="ECO:0000313" key="1">
    <source>
        <dbReference type="EMBL" id="PEN97750.1"/>
    </source>
</evidence>
<dbReference type="EMBL" id="NUAN01000071">
    <property type="protein sequence ID" value="PEN97750.1"/>
    <property type="molecule type" value="Genomic_DNA"/>
</dbReference>
<gene>
    <name evidence="1" type="ORF">CN553_11900</name>
</gene>
<accession>A0A9X6UBZ9</accession>
<reference evidence="1 2" key="1">
    <citation type="submission" date="2017-09" db="EMBL/GenBank/DDBJ databases">
        <title>Large-scale bioinformatics analysis of Bacillus genomes uncovers conserved roles of natural products in bacterial physiology.</title>
        <authorList>
            <consortium name="Agbiome Team Llc"/>
            <person name="Bleich R.M."/>
            <person name="Kirk G.J."/>
            <person name="Santa Maria K.C."/>
            <person name="Allen S.E."/>
            <person name="Farag S."/>
            <person name="Shank E.A."/>
            <person name="Bowers A."/>
        </authorList>
    </citation>
    <scope>NUCLEOTIDE SEQUENCE [LARGE SCALE GENOMIC DNA]</scope>
    <source>
        <strain evidence="1 2">AFS027647</strain>
    </source>
</reference>
<protein>
    <submittedName>
        <fullName evidence="1">Uncharacterized protein</fullName>
    </submittedName>
</protein>
<dbReference type="Proteomes" id="UP000220691">
    <property type="component" value="Unassembled WGS sequence"/>
</dbReference>
<sequence length="75" mass="8279">MKMAISKDTNEVLTGKAGVMGVERTFGQKLSTQGYYAKDLHLVDVDTSKMNGEDEYVIVSKSYLTSLESKQGAWV</sequence>
<proteinExistence type="predicted"/>
<name>A0A9X6UBZ9_BACCE</name>
<comment type="caution">
    <text evidence="1">The sequence shown here is derived from an EMBL/GenBank/DDBJ whole genome shotgun (WGS) entry which is preliminary data.</text>
</comment>